<dbReference type="AlphaFoldDB" id="A0A9P4MCS2"/>
<dbReference type="PANTHER" id="PTHR33048">
    <property type="entry name" value="PTH11-LIKE INTEGRAL MEMBRANE PROTEIN (AFU_ORTHOLOGUE AFUA_5G11245)"/>
    <property type="match status" value="1"/>
</dbReference>
<evidence type="ECO:0000256" key="2">
    <source>
        <dbReference type="ARBA" id="ARBA00022692"/>
    </source>
</evidence>
<accession>A0A9P4MCS2</accession>
<comment type="caution">
    <text evidence="8">The sequence shown here is derived from an EMBL/GenBank/DDBJ whole genome shotgun (WGS) entry which is preliminary data.</text>
</comment>
<evidence type="ECO:0000256" key="3">
    <source>
        <dbReference type="ARBA" id="ARBA00022989"/>
    </source>
</evidence>
<evidence type="ECO:0000256" key="1">
    <source>
        <dbReference type="ARBA" id="ARBA00004141"/>
    </source>
</evidence>
<name>A0A9P4MCS2_9PEZI</name>
<evidence type="ECO:0000313" key="8">
    <source>
        <dbReference type="EMBL" id="KAF2148137.1"/>
    </source>
</evidence>
<keyword evidence="4 6" id="KW-0472">Membrane</keyword>
<feature type="domain" description="Rhodopsin" evidence="7">
    <location>
        <begin position="103"/>
        <end position="260"/>
    </location>
</feature>
<keyword evidence="3 6" id="KW-1133">Transmembrane helix</keyword>
<evidence type="ECO:0000259" key="7">
    <source>
        <dbReference type="Pfam" id="PF20684"/>
    </source>
</evidence>
<organism evidence="8 9">
    <name type="scientific">Myriangium duriaei CBS 260.36</name>
    <dbReference type="NCBI Taxonomy" id="1168546"/>
    <lineage>
        <taxon>Eukaryota</taxon>
        <taxon>Fungi</taxon>
        <taxon>Dikarya</taxon>
        <taxon>Ascomycota</taxon>
        <taxon>Pezizomycotina</taxon>
        <taxon>Dothideomycetes</taxon>
        <taxon>Dothideomycetidae</taxon>
        <taxon>Myriangiales</taxon>
        <taxon>Myriangiaceae</taxon>
        <taxon>Myriangium</taxon>
    </lineage>
</organism>
<reference evidence="8" key="1">
    <citation type="journal article" date="2020" name="Stud. Mycol.">
        <title>101 Dothideomycetes genomes: a test case for predicting lifestyles and emergence of pathogens.</title>
        <authorList>
            <person name="Haridas S."/>
            <person name="Albert R."/>
            <person name="Binder M."/>
            <person name="Bloem J."/>
            <person name="Labutti K."/>
            <person name="Salamov A."/>
            <person name="Andreopoulos B."/>
            <person name="Baker S."/>
            <person name="Barry K."/>
            <person name="Bills G."/>
            <person name="Bluhm B."/>
            <person name="Cannon C."/>
            <person name="Castanera R."/>
            <person name="Culley D."/>
            <person name="Daum C."/>
            <person name="Ezra D."/>
            <person name="Gonzalez J."/>
            <person name="Henrissat B."/>
            <person name="Kuo A."/>
            <person name="Liang C."/>
            <person name="Lipzen A."/>
            <person name="Lutzoni F."/>
            <person name="Magnuson J."/>
            <person name="Mondo S."/>
            <person name="Nolan M."/>
            <person name="Ohm R."/>
            <person name="Pangilinan J."/>
            <person name="Park H.-J."/>
            <person name="Ramirez L."/>
            <person name="Alfaro M."/>
            <person name="Sun H."/>
            <person name="Tritt A."/>
            <person name="Yoshinaga Y."/>
            <person name="Zwiers L.-H."/>
            <person name="Turgeon B."/>
            <person name="Goodwin S."/>
            <person name="Spatafora J."/>
            <person name="Crous P."/>
            <person name="Grigoriev I."/>
        </authorList>
    </citation>
    <scope>NUCLEOTIDE SEQUENCE</scope>
    <source>
        <strain evidence="8">CBS 260.36</strain>
    </source>
</reference>
<feature type="transmembrane region" description="Helical" evidence="6">
    <location>
        <begin position="198"/>
        <end position="220"/>
    </location>
</feature>
<comment type="subcellular location">
    <subcellularLocation>
        <location evidence="1">Membrane</location>
        <topology evidence="1">Multi-pass membrane protein</topology>
    </subcellularLocation>
</comment>
<evidence type="ECO:0000256" key="6">
    <source>
        <dbReference type="SAM" id="Phobius"/>
    </source>
</evidence>
<feature type="transmembrane region" description="Helical" evidence="6">
    <location>
        <begin position="91"/>
        <end position="109"/>
    </location>
</feature>
<dbReference type="Proteomes" id="UP000799439">
    <property type="component" value="Unassembled WGS sequence"/>
</dbReference>
<feature type="transmembrane region" description="Helical" evidence="6">
    <location>
        <begin position="235"/>
        <end position="255"/>
    </location>
</feature>
<feature type="transmembrane region" description="Helical" evidence="6">
    <location>
        <begin position="47"/>
        <end position="71"/>
    </location>
</feature>
<comment type="similarity">
    <text evidence="5">Belongs to the SAT4 family.</text>
</comment>
<feature type="transmembrane region" description="Helical" evidence="6">
    <location>
        <begin position="165"/>
        <end position="186"/>
    </location>
</feature>
<dbReference type="EMBL" id="ML996094">
    <property type="protein sequence ID" value="KAF2148137.1"/>
    <property type="molecule type" value="Genomic_DNA"/>
</dbReference>
<protein>
    <recommendedName>
        <fullName evidence="7">Rhodopsin domain-containing protein</fullName>
    </recommendedName>
</protein>
<dbReference type="OrthoDB" id="3923077at2759"/>
<gene>
    <name evidence="8" type="ORF">K461DRAFT_325058</name>
</gene>
<evidence type="ECO:0000313" key="9">
    <source>
        <dbReference type="Proteomes" id="UP000799439"/>
    </source>
</evidence>
<dbReference type="InterPro" id="IPR052337">
    <property type="entry name" value="SAT4-like"/>
</dbReference>
<feature type="transmembrane region" description="Helical" evidence="6">
    <location>
        <begin position="118"/>
        <end position="145"/>
    </location>
</feature>
<keyword evidence="2 6" id="KW-0812">Transmembrane</keyword>
<evidence type="ECO:0000256" key="5">
    <source>
        <dbReference type="ARBA" id="ARBA00038359"/>
    </source>
</evidence>
<dbReference type="InterPro" id="IPR049326">
    <property type="entry name" value="Rhodopsin_dom_fungi"/>
</dbReference>
<keyword evidence="9" id="KW-1185">Reference proteome</keyword>
<evidence type="ECO:0000256" key="4">
    <source>
        <dbReference type="ARBA" id="ARBA00023136"/>
    </source>
</evidence>
<sequence length="347" mass="37823">MGIIERFELLGRLEKPFQIITSISLVLRLVTRIFVTRRTGLEDYAIALAWLSSLGVYISYILVLGQIRAFMNGAGHLDLARLEAAGAPDPNSISALLLTGAVAWFLAIFRTQKLQQRVIYITISVTVLYSIINAVTSAATCGATTGLLGGSDKCSTYIFFRTVTVSWSALNAVGDLIMAVLALDALWWTKMKRNTKIVASLILILGTFGGVASFVRLYIISQSAVAGGQTTGIDVSIWTAVEIFAGITAANLAFLRPLLSEIKSKLHWLYASLFVLPFTSKTSNPADTPSSIIHSSPGRAPDADVNVLRDTMNDGINPDYAEAYIMERQHHQEQKQIPPDGRPHHTI</sequence>
<proteinExistence type="inferred from homology"/>
<dbReference type="PANTHER" id="PTHR33048:SF123">
    <property type="entry name" value="INTEGRAL MEMBRANE PROTEIN"/>
    <property type="match status" value="1"/>
</dbReference>
<dbReference type="Pfam" id="PF20684">
    <property type="entry name" value="Fung_rhodopsin"/>
    <property type="match status" value="1"/>
</dbReference>
<dbReference type="GO" id="GO:0016020">
    <property type="term" value="C:membrane"/>
    <property type="evidence" value="ECO:0007669"/>
    <property type="project" value="UniProtKB-SubCell"/>
</dbReference>